<evidence type="ECO:0000256" key="1">
    <source>
        <dbReference type="PROSITE-ProRule" id="PRU00047"/>
    </source>
</evidence>
<dbReference type="Gene3D" id="3.60.10.10">
    <property type="entry name" value="Endonuclease/exonuclease/phosphatase"/>
    <property type="match status" value="1"/>
</dbReference>
<accession>A0A5N5LDU8</accession>
<sequence length="1137" mass="126340">MTTEFAFVAGASDLCPNGGKRPRTNEVRDFGGSASSPSSPPSLPMSLKTKSLLILARLKIIWCSEMKTKLSCMERSLQSSSLIRLKNFLLEEDMKHVFTGGPWQVVGQYVTTQRWKPGFDPKEEKITHMTAWVRINGLNVEFFRFDVLEKIGNLIGLTVKVDPHTMSQSRGKFARICVELDISKPLTPFIEVEGRTYGVVYEGIHVICFECGHYGHGKDNCPLKENAKIQASEAVEAETMKNVTGLDKSAVEIENLEATRADKMPGVVVNAGFNVIEENPPNLHGQWMLLKRKKIKKKFTVEVGKVHVEPNEQLSTRSRFTVLEADGNRGVASKDANQNSLTGVKKAIHNSAPKRSAGRGKLPLMDCVTSPRMIDVNLGNKTMPLNCVGVVGLQVSGSDFQNYVQGVFSFNMGVPPASLDVLNTVPLIPNHEPPDIESMDVTNEEHTPNVQDCISAEHSQTCEGLVQSGSYLSNDLPTDNDGTVAVQRDKMPRISGSKALNVATNLGFSHYHIVDATGFSGGVWLLWNGSTVSLQVIAHASQSITALVHVQNKCWLLTVVYANPNPRIRESLWTYFDGLAKTSNLPWLVMGDFNDIVCASEKCGGNLDSGGSAFVDWIDRNHLIDLGFSGSKFTWCNKRNAEGIIWKRIDRGLSNSAWRLLFPEAHLSHLTRINSDHCPIMIRLDSNHSINRVCIPFRFQAMWLSHPDFATVIRDSWISCTDHAVQKTANLADLDGLSSDVTNEEIHQNLFFIGGLKSPGPDGFPAIFYQNFWDLCSNDIIMLIRNCFQTALPHKDSSSVWRGVLYGSKALNQGIRWRIGSRDDVLFWADNWLSCGVLRQWATIDLSEELLQTKVSVFLDNGVWDTTCLLACLPDNIVKLITGIHAGFNGSGVDKRIWQFTSDGCFSVKTVYSSLMEDNNLIWKWHFLWKLKIPPKFFQSLYGLYGNGDVRAQIEKTGSIEHTVVYLHWKPPKLGACKVNTDGSRINATGLSGAGGVLRDSTGGWIQGFAVNLGACHILEAELWGIFWGLSLAWDYGFRDVEIECDSDAVVTLLTSITISTHPLYSIISCCKMKIHDHWCCTIKHIYREQNTAADALATRSYNLDLGLHVYEEAPNFLKDILVADARGIVRPRSVVL</sequence>
<protein>
    <recommendedName>
        <fullName evidence="3">CCHC-type domain-containing protein</fullName>
    </recommendedName>
</protein>
<evidence type="ECO:0000313" key="5">
    <source>
        <dbReference type="Proteomes" id="UP000326939"/>
    </source>
</evidence>
<name>A0A5N5LDU8_9ROSI</name>
<feature type="domain" description="CCHC-type" evidence="3">
    <location>
        <begin position="208"/>
        <end position="222"/>
    </location>
</feature>
<dbReference type="InterPro" id="IPR001878">
    <property type="entry name" value="Znf_CCHC"/>
</dbReference>
<dbReference type="SUPFAM" id="SSF53098">
    <property type="entry name" value="Ribonuclease H-like"/>
    <property type="match status" value="1"/>
</dbReference>
<dbReference type="SUPFAM" id="SSF56219">
    <property type="entry name" value="DNase I-like"/>
    <property type="match status" value="1"/>
</dbReference>
<comment type="caution">
    <text evidence="4">The sequence shown here is derived from an EMBL/GenBank/DDBJ whole genome shotgun (WGS) entry which is preliminary data.</text>
</comment>
<dbReference type="CDD" id="cd06222">
    <property type="entry name" value="RNase_H_like"/>
    <property type="match status" value="1"/>
</dbReference>
<dbReference type="GO" id="GO:0003676">
    <property type="term" value="F:nucleic acid binding"/>
    <property type="evidence" value="ECO:0007669"/>
    <property type="project" value="InterPro"/>
</dbReference>
<keyword evidence="1" id="KW-0862">Zinc</keyword>
<dbReference type="InterPro" id="IPR040256">
    <property type="entry name" value="At4g02000-like"/>
</dbReference>
<dbReference type="Pfam" id="PF13456">
    <property type="entry name" value="RVT_3"/>
    <property type="match status" value="1"/>
</dbReference>
<evidence type="ECO:0000256" key="2">
    <source>
        <dbReference type="SAM" id="MobiDB-lite"/>
    </source>
</evidence>
<feature type="region of interest" description="Disordered" evidence="2">
    <location>
        <begin position="17"/>
        <end position="44"/>
    </location>
</feature>
<dbReference type="PANTHER" id="PTHR31286:SF99">
    <property type="entry name" value="DUF4283 DOMAIN-CONTAINING PROTEIN"/>
    <property type="match status" value="1"/>
</dbReference>
<reference evidence="5" key="1">
    <citation type="journal article" date="2019" name="Gigascience">
        <title>De novo genome assembly of the endangered Acer yangbiense, a plant species with extremely small populations endemic to Yunnan Province, China.</title>
        <authorList>
            <person name="Yang J."/>
            <person name="Wariss H.M."/>
            <person name="Tao L."/>
            <person name="Zhang R."/>
            <person name="Yun Q."/>
            <person name="Hollingsworth P."/>
            <person name="Dao Z."/>
            <person name="Luo G."/>
            <person name="Guo H."/>
            <person name="Ma Y."/>
            <person name="Sun W."/>
        </authorList>
    </citation>
    <scope>NUCLEOTIDE SEQUENCE [LARGE SCALE GENOMIC DNA]</scope>
    <source>
        <strain evidence="5">cv. br00</strain>
    </source>
</reference>
<proteinExistence type="predicted"/>
<dbReference type="AlphaFoldDB" id="A0A5N5LDU8"/>
<dbReference type="GO" id="GO:0004523">
    <property type="term" value="F:RNA-DNA hybrid ribonuclease activity"/>
    <property type="evidence" value="ECO:0007669"/>
    <property type="project" value="InterPro"/>
</dbReference>
<dbReference type="InterPro" id="IPR036691">
    <property type="entry name" value="Endo/exonu/phosph_ase_sf"/>
</dbReference>
<evidence type="ECO:0000259" key="3">
    <source>
        <dbReference type="PROSITE" id="PS50158"/>
    </source>
</evidence>
<evidence type="ECO:0000313" key="4">
    <source>
        <dbReference type="EMBL" id="KAB5540750.1"/>
    </source>
</evidence>
<keyword evidence="1" id="KW-0479">Metal-binding</keyword>
<dbReference type="PROSITE" id="PS50158">
    <property type="entry name" value="ZF_CCHC"/>
    <property type="match status" value="1"/>
</dbReference>
<dbReference type="InterPro" id="IPR036397">
    <property type="entry name" value="RNaseH_sf"/>
</dbReference>
<dbReference type="EMBL" id="VDCV01000009">
    <property type="protein sequence ID" value="KAB5540750.1"/>
    <property type="molecule type" value="Genomic_DNA"/>
</dbReference>
<dbReference type="PANTHER" id="PTHR31286">
    <property type="entry name" value="GLYCINE-RICH CELL WALL STRUCTURAL PROTEIN 1.8-LIKE"/>
    <property type="match status" value="1"/>
</dbReference>
<dbReference type="InterPro" id="IPR002156">
    <property type="entry name" value="RNaseH_domain"/>
</dbReference>
<dbReference type="Gene3D" id="3.30.420.10">
    <property type="entry name" value="Ribonuclease H-like superfamily/Ribonuclease H"/>
    <property type="match status" value="1"/>
</dbReference>
<dbReference type="InterPro" id="IPR012337">
    <property type="entry name" value="RNaseH-like_sf"/>
</dbReference>
<organism evidence="4 5">
    <name type="scientific">Salix brachista</name>
    <dbReference type="NCBI Taxonomy" id="2182728"/>
    <lineage>
        <taxon>Eukaryota</taxon>
        <taxon>Viridiplantae</taxon>
        <taxon>Streptophyta</taxon>
        <taxon>Embryophyta</taxon>
        <taxon>Tracheophyta</taxon>
        <taxon>Spermatophyta</taxon>
        <taxon>Magnoliopsida</taxon>
        <taxon>eudicotyledons</taxon>
        <taxon>Gunneridae</taxon>
        <taxon>Pentapetalae</taxon>
        <taxon>rosids</taxon>
        <taxon>fabids</taxon>
        <taxon>Malpighiales</taxon>
        <taxon>Salicaceae</taxon>
        <taxon>Saliceae</taxon>
        <taxon>Salix</taxon>
    </lineage>
</organism>
<keyword evidence="1" id="KW-0863">Zinc-finger</keyword>
<gene>
    <name evidence="4" type="ORF">DKX38_013724</name>
</gene>
<dbReference type="Proteomes" id="UP000326939">
    <property type="component" value="Chromosome 9"/>
</dbReference>
<dbReference type="InterPro" id="IPR044730">
    <property type="entry name" value="RNase_H-like_dom_plant"/>
</dbReference>
<dbReference type="GO" id="GO:0008270">
    <property type="term" value="F:zinc ion binding"/>
    <property type="evidence" value="ECO:0007669"/>
    <property type="project" value="UniProtKB-KW"/>
</dbReference>
<keyword evidence="5" id="KW-1185">Reference proteome</keyword>